<keyword evidence="3" id="KW-1133">Transmembrane helix</keyword>
<sequence>MSATQVVTHLRDVLSEQYKLAHRFWTDPKFHGPMMTIWVATLGGSLHSSVTTFFYLEVGATATDIGTLGVISTSQSLILSPLYGWLLDKHSAYSAMVLSCLVCATGCLVRGLAADVHTLKIGAFILGLGGANLWTTVLAYCSKYTERENRSLIVSGFIFQVTALKLVGKSMYPPFSFLLQALWPNQTTVRYYRATMAICTVFCFVGFLELLRTGKAVREATLVLPSDRASEDPDSAKSTKSAPKEKQSVAGFVLMAMILVLQAFCVTVGDVLWPLFLHDRYSWGPTYYSYMLFLSGVLSALGIASVSSFERRLGGSRFLIWTCSFAAVTCLIAFSIPNVVVHIVFSIGFVSAMACADPAIKTLATLFLPATLQGRSFGVLATISGLGSILGHWAGTRLYRMPAYQGSAVWAFSYSEGGLPYLAVTLALTLAVMILLWVSAHYDNEKDKQTPPSSPPSSPCIKQNPNFRRML</sequence>
<keyword evidence="3" id="KW-0812">Transmembrane</keyword>
<feature type="domain" description="Major facilitator superfamily (MFS) profile" evidence="4">
    <location>
        <begin position="1"/>
        <end position="443"/>
    </location>
</feature>
<dbReference type="PROSITE" id="PS50850">
    <property type="entry name" value="MFS"/>
    <property type="match status" value="1"/>
</dbReference>
<feature type="transmembrane region" description="Helical" evidence="3">
    <location>
        <begin position="249"/>
        <end position="275"/>
    </location>
</feature>
<feature type="compositionally biased region" description="Polar residues" evidence="2">
    <location>
        <begin position="460"/>
        <end position="471"/>
    </location>
</feature>
<dbReference type="PANTHER" id="PTHR43129:SF1">
    <property type="entry name" value="FOSMIDOMYCIN RESISTANCE PROTEIN"/>
    <property type="match status" value="1"/>
</dbReference>
<dbReference type="InterPro" id="IPR020846">
    <property type="entry name" value="MFS_dom"/>
</dbReference>
<evidence type="ECO:0000313" key="6">
    <source>
        <dbReference type="Proteomes" id="UP001190700"/>
    </source>
</evidence>
<evidence type="ECO:0000256" key="3">
    <source>
        <dbReference type="SAM" id="Phobius"/>
    </source>
</evidence>
<accession>A0AAE0BG93</accession>
<evidence type="ECO:0000313" key="5">
    <source>
        <dbReference type="EMBL" id="KAK3235892.1"/>
    </source>
</evidence>
<dbReference type="EMBL" id="LGRX02035200">
    <property type="protein sequence ID" value="KAK3235892.1"/>
    <property type="molecule type" value="Genomic_DNA"/>
</dbReference>
<feature type="region of interest" description="Disordered" evidence="2">
    <location>
        <begin position="446"/>
        <end position="471"/>
    </location>
</feature>
<feature type="transmembrane region" description="Helical" evidence="3">
    <location>
        <begin position="93"/>
        <end position="113"/>
    </location>
</feature>
<proteinExistence type="predicted"/>
<feature type="transmembrane region" description="Helical" evidence="3">
    <location>
        <begin position="119"/>
        <end position="140"/>
    </location>
</feature>
<keyword evidence="6" id="KW-1185">Reference proteome</keyword>
<name>A0AAE0BG93_9CHLO</name>
<feature type="transmembrane region" description="Helical" evidence="3">
    <location>
        <begin position="376"/>
        <end position="399"/>
    </location>
</feature>
<dbReference type="Proteomes" id="UP001190700">
    <property type="component" value="Unassembled WGS sequence"/>
</dbReference>
<dbReference type="GO" id="GO:0005886">
    <property type="term" value="C:plasma membrane"/>
    <property type="evidence" value="ECO:0007669"/>
    <property type="project" value="TreeGrafter"/>
</dbReference>
<dbReference type="Gene3D" id="1.20.1250.20">
    <property type="entry name" value="MFS general substrate transporter like domains"/>
    <property type="match status" value="1"/>
</dbReference>
<organism evidence="5 6">
    <name type="scientific">Cymbomonas tetramitiformis</name>
    <dbReference type="NCBI Taxonomy" id="36881"/>
    <lineage>
        <taxon>Eukaryota</taxon>
        <taxon>Viridiplantae</taxon>
        <taxon>Chlorophyta</taxon>
        <taxon>Pyramimonadophyceae</taxon>
        <taxon>Pyramimonadales</taxon>
        <taxon>Pyramimonadaceae</taxon>
        <taxon>Cymbomonas</taxon>
    </lineage>
</organism>
<dbReference type="InterPro" id="IPR036259">
    <property type="entry name" value="MFS_trans_sf"/>
</dbReference>
<feature type="transmembrane region" description="Helical" evidence="3">
    <location>
        <begin position="419"/>
        <end position="438"/>
    </location>
</feature>
<evidence type="ECO:0000259" key="4">
    <source>
        <dbReference type="PROSITE" id="PS50850"/>
    </source>
</evidence>
<feature type="transmembrane region" description="Helical" evidence="3">
    <location>
        <begin position="318"/>
        <end position="337"/>
    </location>
</feature>
<feature type="transmembrane region" description="Helical" evidence="3">
    <location>
        <begin position="68"/>
        <end position="86"/>
    </location>
</feature>
<dbReference type="GO" id="GO:0022857">
    <property type="term" value="F:transmembrane transporter activity"/>
    <property type="evidence" value="ECO:0007669"/>
    <property type="project" value="InterPro"/>
</dbReference>
<dbReference type="Pfam" id="PF07690">
    <property type="entry name" value="MFS_1"/>
    <property type="match status" value="1"/>
</dbReference>
<comment type="caution">
    <text evidence="5">The sequence shown here is derived from an EMBL/GenBank/DDBJ whole genome shotgun (WGS) entry which is preliminary data.</text>
</comment>
<feature type="transmembrane region" description="Helical" evidence="3">
    <location>
        <begin position="343"/>
        <end position="364"/>
    </location>
</feature>
<dbReference type="SUPFAM" id="SSF103473">
    <property type="entry name" value="MFS general substrate transporter"/>
    <property type="match status" value="1"/>
</dbReference>
<comment type="subcellular location">
    <subcellularLocation>
        <location evidence="1">Membrane</location>
        <topology evidence="1">Multi-pass membrane protein</topology>
    </subcellularLocation>
</comment>
<feature type="transmembrane region" description="Helical" evidence="3">
    <location>
        <begin position="287"/>
        <end position="306"/>
    </location>
</feature>
<dbReference type="InterPro" id="IPR011701">
    <property type="entry name" value="MFS"/>
</dbReference>
<evidence type="ECO:0000256" key="2">
    <source>
        <dbReference type="SAM" id="MobiDB-lite"/>
    </source>
</evidence>
<protein>
    <recommendedName>
        <fullName evidence="4">Major facilitator superfamily (MFS) profile domain-containing protein</fullName>
    </recommendedName>
</protein>
<evidence type="ECO:0000256" key="1">
    <source>
        <dbReference type="ARBA" id="ARBA00004141"/>
    </source>
</evidence>
<keyword evidence="3" id="KW-0472">Membrane</keyword>
<reference evidence="5 6" key="1">
    <citation type="journal article" date="2015" name="Genome Biol. Evol.">
        <title>Comparative Genomics of a Bacterivorous Green Alga Reveals Evolutionary Causalities and Consequences of Phago-Mixotrophic Mode of Nutrition.</title>
        <authorList>
            <person name="Burns J.A."/>
            <person name="Paasch A."/>
            <person name="Narechania A."/>
            <person name="Kim E."/>
        </authorList>
    </citation>
    <scope>NUCLEOTIDE SEQUENCE [LARGE SCALE GENOMIC DNA]</scope>
    <source>
        <strain evidence="5 6">PLY_AMNH</strain>
    </source>
</reference>
<gene>
    <name evidence="5" type="ORF">CYMTET_53935</name>
</gene>
<feature type="transmembrane region" description="Helical" evidence="3">
    <location>
        <begin position="37"/>
        <end position="56"/>
    </location>
</feature>
<dbReference type="AlphaFoldDB" id="A0AAE0BG93"/>
<feature type="transmembrane region" description="Helical" evidence="3">
    <location>
        <begin position="191"/>
        <end position="211"/>
    </location>
</feature>
<dbReference type="PANTHER" id="PTHR43129">
    <property type="entry name" value="FOSMIDOMYCIN RESISTANCE PROTEIN"/>
    <property type="match status" value="1"/>
</dbReference>